<keyword evidence="3 4" id="KW-0067">ATP-binding</keyword>
<evidence type="ECO:0000313" key="6">
    <source>
        <dbReference type="EMBL" id="MCZ0860036.1"/>
    </source>
</evidence>
<dbReference type="PROSITE" id="PS50975">
    <property type="entry name" value="ATP_GRASP"/>
    <property type="match status" value="1"/>
</dbReference>
<dbReference type="RefSeq" id="WP_268924258.1">
    <property type="nucleotide sequence ID" value="NZ_JAPTGB010000003.1"/>
</dbReference>
<dbReference type="SUPFAM" id="SSF56059">
    <property type="entry name" value="Glutathione synthetase ATP-binding domain-like"/>
    <property type="match status" value="1"/>
</dbReference>
<evidence type="ECO:0000256" key="2">
    <source>
        <dbReference type="ARBA" id="ARBA00022741"/>
    </source>
</evidence>
<dbReference type="InterPro" id="IPR011761">
    <property type="entry name" value="ATP-grasp"/>
</dbReference>
<accession>A0ABT4IE66</accession>
<evidence type="ECO:0000313" key="7">
    <source>
        <dbReference type="Proteomes" id="UP001141422"/>
    </source>
</evidence>
<dbReference type="Proteomes" id="UP001141422">
    <property type="component" value="Unassembled WGS sequence"/>
</dbReference>
<organism evidence="6 7">
    <name type="scientific">Methanocorpusculum petauri</name>
    <dbReference type="NCBI Taxonomy" id="3002863"/>
    <lineage>
        <taxon>Archaea</taxon>
        <taxon>Methanobacteriati</taxon>
        <taxon>Methanobacteriota</taxon>
        <taxon>Stenosarchaea group</taxon>
        <taxon>Methanomicrobia</taxon>
        <taxon>Methanomicrobiales</taxon>
        <taxon>Methanocorpusculaceae</taxon>
        <taxon>Methanocorpusculum</taxon>
    </lineage>
</organism>
<reference evidence="6" key="1">
    <citation type="submission" date="2022-12" db="EMBL/GenBank/DDBJ databases">
        <title>Isolation and characterisation of novel Methanocorpusculum spp. from native Australian herbivores indicates the genus is ancestrally host-associated.</title>
        <authorList>
            <person name="Volmer J.G."/>
            <person name="Soo R.M."/>
            <person name="Evans P.N."/>
            <person name="Hoedt E.C."/>
            <person name="Astorga Alsina A.L."/>
            <person name="Woodcroft B.J."/>
            <person name="Tyson G.W."/>
            <person name="Hugenholtz P."/>
            <person name="Morrison M."/>
        </authorList>
    </citation>
    <scope>NUCLEOTIDE SEQUENCE</scope>
    <source>
        <strain evidence="6">MG</strain>
    </source>
</reference>
<protein>
    <submittedName>
        <fullName evidence="6">ATP-grasp domain-containing protein</fullName>
    </submittedName>
</protein>
<evidence type="ECO:0000256" key="3">
    <source>
        <dbReference type="ARBA" id="ARBA00022840"/>
    </source>
</evidence>
<evidence type="ECO:0000259" key="5">
    <source>
        <dbReference type="PROSITE" id="PS50975"/>
    </source>
</evidence>
<dbReference type="PANTHER" id="PTHR43055">
    <property type="entry name" value="FORMATE-DEPENDENT PHOSPHORIBOSYLGLYCINAMIDE FORMYLTRANSFERASE"/>
    <property type="match status" value="1"/>
</dbReference>
<keyword evidence="1" id="KW-0436">Ligase</keyword>
<gene>
    <name evidence="6" type="ORF">O0S10_02180</name>
</gene>
<sequence length="358" mass="38765">MSPSVLVAGYTTRHVAKSAARAGYDVYAVDHFCDQDLLWCTKDAMAFDELDELPFAIEEMLSRHDIDCVVTTSGAELLDVPDRLGTAPEIAARFMDKGKTQEFFESLDVPVPRRLSDGEYPAMMKTLSGAGGWRNAVVHSDVERAYWEEFAEHEPFMMQEVITGVPASVSCVGTGNAAKAVAANEQILRGGENCAYAFSGSVTPCTHPMTKRMMAVAEEIVAASGCVGSVGVDFVLTDTEAYAIEVNPRFQGTVETVEAATGVNLFRLHADACRGILPDAVPKPRQVCVRKILAAPEPLVMRADMRELAGTITDIPHPGTVFEEGEVMFSVLGCGKSREDAFVSLDKHITDAVQHIKT</sequence>
<evidence type="ECO:0000256" key="4">
    <source>
        <dbReference type="PROSITE-ProRule" id="PRU00409"/>
    </source>
</evidence>
<dbReference type="InterPro" id="IPR003806">
    <property type="entry name" value="ATP-grasp_PylC-type"/>
</dbReference>
<comment type="caution">
    <text evidence="6">The sequence shown here is derived from an EMBL/GenBank/DDBJ whole genome shotgun (WGS) entry which is preliminary data.</text>
</comment>
<keyword evidence="2 4" id="KW-0547">Nucleotide-binding</keyword>
<keyword evidence="7" id="KW-1185">Reference proteome</keyword>
<dbReference type="PANTHER" id="PTHR43055:SF1">
    <property type="entry name" value="FORMATE-DEPENDENT PHOSPHORIBOSYLGLYCINAMIDE FORMYLTRANSFERASE"/>
    <property type="match status" value="1"/>
</dbReference>
<name>A0ABT4IE66_9EURY</name>
<feature type="domain" description="ATP-grasp" evidence="5">
    <location>
        <begin position="78"/>
        <end position="274"/>
    </location>
</feature>
<dbReference type="EMBL" id="JAPTGB010000003">
    <property type="protein sequence ID" value="MCZ0860036.1"/>
    <property type="molecule type" value="Genomic_DNA"/>
</dbReference>
<dbReference type="Pfam" id="PF02655">
    <property type="entry name" value="ATP-grasp_3"/>
    <property type="match status" value="1"/>
</dbReference>
<dbReference type="Gene3D" id="3.30.470.20">
    <property type="entry name" value="ATP-grasp fold, B domain"/>
    <property type="match status" value="1"/>
</dbReference>
<proteinExistence type="predicted"/>
<evidence type="ECO:0000256" key="1">
    <source>
        <dbReference type="ARBA" id="ARBA00022598"/>
    </source>
</evidence>